<dbReference type="SUPFAM" id="SSF88946">
    <property type="entry name" value="Sigma2 domain of RNA polymerase sigma factors"/>
    <property type="match status" value="1"/>
</dbReference>
<dbReference type="OrthoDB" id="284734at2"/>
<evidence type="ECO:0000313" key="7">
    <source>
        <dbReference type="Proteomes" id="UP000317093"/>
    </source>
</evidence>
<gene>
    <name evidence="6" type="ORF">Pan216_18180</name>
</gene>
<dbReference type="InterPro" id="IPR007627">
    <property type="entry name" value="RNA_pol_sigma70_r2"/>
</dbReference>
<dbReference type="AlphaFoldDB" id="A0A518B1W1"/>
<dbReference type="EMBL" id="CP036279">
    <property type="protein sequence ID" value="QDU60965.1"/>
    <property type="molecule type" value="Genomic_DNA"/>
</dbReference>
<keyword evidence="3" id="KW-0238">DNA-binding</keyword>
<evidence type="ECO:0000256" key="3">
    <source>
        <dbReference type="ARBA" id="ARBA00023125"/>
    </source>
</evidence>
<accession>A0A518B1W1</accession>
<proteinExistence type="predicted"/>
<dbReference type="PANTHER" id="PTHR43133">
    <property type="entry name" value="RNA POLYMERASE ECF-TYPE SIGMA FACTO"/>
    <property type="match status" value="1"/>
</dbReference>
<dbReference type="Gene3D" id="1.10.1740.10">
    <property type="match status" value="1"/>
</dbReference>
<keyword evidence="7" id="KW-1185">Reference proteome</keyword>
<evidence type="ECO:0000256" key="2">
    <source>
        <dbReference type="ARBA" id="ARBA00023082"/>
    </source>
</evidence>
<dbReference type="GO" id="GO:0006352">
    <property type="term" value="P:DNA-templated transcription initiation"/>
    <property type="evidence" value="ECO:0007669"/>
    <property type="project" value="InterPro"/>
</dbReference>
<evidence type="ECO:0000256" key="4">
    <source>
        <dbReference type="ARBA" id="ARBA00023163"/>
    </source>
</evidence>
<keyword evidence="4" id="KW-0804">Transcription</keyword>
<dbReference type="NCBIfam" id="TIGR02937">
    <property type="entry name" value="sigma70-ECF"/>
    <property type="match status" value="1"/>
</dbReference>
<evidence type="ECO:0000256" key="1">
    <source>
        <dbReference type="ARBA" id="ARBA00023015"/>
    </source>
</evidence>
<evidence type="ECO:0000259" key="5">
    <source>
        <dbReference type="Pfam" id="PF04542"/>
    </source>
</evidence>
<dbReference type="RefSeq" id="WP_145257612.1">
    <property type="nucleotide sequence ID" value="NZ_CP036279.1"/>
</dbReference>
<organism evidence="6 7">
    <name type="scientific">Kolteria novifilia</name>
    <dbReference type="NCBI Taxonomy" id="2527975"/>
    <lineage>
        <taxon>Bacteria</taxon>
        <taxon>Pseudomonadati</taxon>
        <taxon>Planctomycetota</taxon>
        <taxon>Planctomycetia</taxon>
        <taxon>Kolteriales</taxon>
        <taxon>Kolteriaceae</taxon>
        <taxon>Kolteria</taxon>
    </lineage>
</organism>
<keyword evidence="1" id="KW-0805">Transcription regulation</keyword>
<reference evidence="6 7" key="1">
    <citation type="submission" date="2019-02" db="EMBL/GenBank/DDBJ databases">
        <title>Deep-cultivation of Planctomycetes and their phenomic and genomic characterization uncovers novel biology.</title>
        <authorList>
            <person name="Wiegand S."/>
            <person name="Jogler M."/>
            <person name="Boedeker C."/>
            <person name="Pinto D."/>
            <person name="Vollmers J."/>
            <person name="Rivas-Marin E."/>
            <person name="Kohn T."/>
            <person name="Peeters S.H."/>
            <person name="Heuer A."/>
            <person name="Rast P."/>
            <person name="Oberbeckmann S."/>
            <person name="Bunk B."/>
            <person name="Jeske O."/>
            <person name="Meyerdierks A."/>
            <person name="Storesund J.E."/>
            <person name="Kallscheuer N."/>
            <person name="Luecker S."/>
            <person name="Lage O.M."/>
            <person name="Pohl T."/>
            <person name="Merkel B.J."/>
            <person name="Hornburger P."/>
            <person name="Mueller R.-W."/>
            <person name="Bruemmer F."/>
            <person name="Labrenz M."/>
            <person name="Spormann A.M."/>
            <person name="Op den Camp H."/>
            <person name="Overmann J."/>
            <person name="Amann R."/>
            <person name="Jetten M.S.M."/>
            <person name="Mascher T."/>
            <person name="Medema M.H."/>
            <person name="Devos D.P."/>
            <person name="Kaster A.-K."/>
            <person name="Ovreas L."/>
            <person name="Rohde M."/>
            <person name="Galperin M.Y."/>
            <person name="Jogler C."/>
        </authorList>
    </citation>
    <scope>NUCLEOTIDE SEQUENCE [LARGE SCALE GENOMIC DNA]</scope>
    <source>
        <strain evidence="6 7">Pan216</strain>
    </source>
</reference>
<dbReference type="InterPro" id="IPR014284">
    <property type="entry name" value="RNA_pol_sigma-70_dom"/>
</dbReference>
<dbReference type="Pfam" id="PF04542">
    <property type="entry name" value="Sigma70_r2"/>
    <property type="match status" value="1"/>
</dbReference>
<name>A0A518B1W1_9BACT</name>
<keyword evidence="2" id="KW-0731">Sigma factor</keyword>
<dbReference type="InterPro" id="IPR039425">
    <property type="entry name" value="RNA_pol_sigma-70-like"/>
</dbReference>
<dbReference type="PANTHER" id="PTHR43133:SF8">
    <property type="entry name" value="RNA POLYMERASE SIGMA FACTOR HI_1459-RELATED"/>
    <property type="match status" value="1"/>
</dbReference>
<dbReference type="Proteomes" id="UP000317093">
    <property type="component" value="Chromosome"/>
</dbReference>
<dbReference type="KEGG" id="knv:Pan216_18180"/>
<feature type="domain" description="RNA polymerase sigma-70 region 2" evidence="5">
    <location>
        <begin position="31"/>
        <end position="94"/>
    </location>
</feature>
<protein>
    <submittedName>
        <fullName evidence="6">RNA polymerase sigma factor RpoE</fullName>
    </submittedName>
</protein>
<dbReference type="GO" id="GO:0016987">
    <property type="term" value="F:sigma factor activity"/>
    <property type="evidence" value="ECO:0007669"/>
    <property type="project" value="UniProtKB-KW"/>
</dbReference>
<sequence length="212" mass="23946">MIEDRDSRRTRATLLLRLRDLSDSEAWNQFLERYAPKIFHWCRRHRLQEADASDVTQEVLGKLVAAMRSFEYDPSKGSFRGWLKTVTNNAIRDLSKGWSRPGRGSGDTQVLQSLHALHAPEAIADLAAMIEAEAEREMLDEAHARIRLRVKPHTWQAYQLNAIDRQPAAEVAKTLGIAVSEVYVAKSRVIKMLRGEVAKLNGTDAPESQSAE</sequence>
<evidence type="ECO:0000313" key="6">
    <source>
        <dbReference type="EMBL" id="QDU60965.1"/>
    </source>
</evidence>
<dbReference type="InterPro" id="IPR013325">
    <property type="entry name" value="RNA_pol_sigma_r2"/>
</dbReference>
<dbReference type="GO" id="GO:0003677">
    <property type="term" value="F:DNA binding"/>
    <property type="evidence" value="ECO:0007669"/>
    <property type="project" value="UniProtKB-KW"/>
</dbReference>